<comment type="caution">
    <text evidence="2">The sequence shown here is derived from an EMBL/GenBank/DDBJ whole genome shotgun (WGS) entry which is preliminary data.</text>
</comment>
<evidence type="ECO:0000313" key="3">
    <source>
        <dbReference type="Proteomes" id="UP001529275"/>
    </source>
</evidence>
<dbReference type="Proteomes" id="UP001529275">
    <property type="component" value="Unassembled WGS sequence"/>
</dbReference>
<dbReference type="RefSeq" id="WP_289527645.1">
    <property type="nucleotide sequence ID" value="NZ_JAUDCK010000016.1"/>
</dbReference>
<evidence type="ECO:0000256" key="1">
    <source>
        <dbReference type="SAM" id="Phobius"/>
    </source>
</evidence>
<gene>
    <name evidence="2" type="ORF">QUV98_05805</name>
</gene>
<organism evidence="2 3">
    <name type="scientific">Massilimicrobiota timonensis</name>
    <dbReference type="NCBI Taxonomy" id="1776392"/>
    <lineage>
        <taxon>Bacteria</taxon>
        <taxon>Bacillati</taxon>
        <taxon>Bacillota</taxon>
        <taxon>Erysipelotrichia</taxon>
        <taxon>Erysipelotrichales</taxon>
        <taxon>Erysipelotrichaceae</taxon>
        <taxon>Massilimicrobiota</taxon>
    </lineage>
</organism>
<sequence>MERHRSLWKAFLSKEKLFLVTVIFIFIIISTIYSFQQSIFSSPGYQEAYPNAGLEFFYSLYRIGTNPFLFILLMLLLPNIMAYDFLNMHQTRSAYMIETRLTRRHYYLEVSIKNILLTFGVITLIQLGLLIFCHVFLIPIHFQSMTYPDGYYITTQLLCPIEVINLILFITLTSLGYALMSSVILALQTFITNKYVYRCCGVIIGILLVLIPALIQGYLPIPEAAFLIQINNLVALGLEHVRENPFGLSHLALYAICFFIYAIVSYLCFQILLKRRETND</sequence>
<accession>A0ABT7UI53</accession>
<proteinExistence type="predicted"/>
<feature type="transmembrane region" description="Helical" evidence="1">
    <location>
        <begin position="68"/>
        <end position="86"/>
    </location>
</feature>
<dbReference type="EMBL" id="JAUDCK010000016">
    <property type="protein sequence ID" value="MDM8195830.1"/>
    <property type="molecule type" value="Genomic_DNA"/>
</dbReference>
<name>A0ABT7UI53_9FIRM</name>
<feature type="transmembrane region" description="Helical" evidence="1">
    <location>
        <begin position="199"/>
        <end position="219"/>
    </location>
</feature>
<feature type="transmembrane region" description="Helical" evidence="1">
    <location>
        <begin position="163"/>
        <end position="187"/>
    </location>
</feature>
<reference evidence="2 3" key="2">
    <citation type="submission" date="2023-06" db="EMBL/GenBank/DDBJ databases">
        <authorList>
            <person name="Zeman M."/>
            <person name="Kubasova T."/>
            <person name="Jahodarova E."/>
            <person name="Nykrynova M."/>
            <person name="Rychlik I."/>
        </authorList>
    </citation>
    <scope>NUCLEOTIDE SEQUENCE [LARGE SCALE GENOMIC DNA]</scope>
    <source>
        <strain evidence="2 3">ET341</strain>
    </source>
</reference>
<feature type="transmembrane region" description="Helical" evidence="1">
    <location>
        <begin position="251"/>
        <end position="273"/>
    </location>
</feature>
<keyword evidence="1" id="KW-1133">Transmembrane helix</keyword>
<keyword evidence="1" id="KW-0812">Transmembrane</keyword>
<feature type="transmembrane region" description="Helical" evidence="1">
    <location>
        <begin position="16"/>
        <end position="35"/>
    </location>
</feature>
<protein>
    <recommendedName>
        <fullName evidence="4">ABC transporter permease</fullName>
    </recommendedName>
</protein>
<keyword evidence="1" id="KW-0472">Membrane</keyword>
<reference evidence="3" key="1">
    <citation type="submission" date="2023-06" db="EMBL/GenBank/DDBJ databases">
        <title>Identification and characterization of horizontal gene transfer across gut microbiota members of farm animals based on homology search.</title>
        <authorList>
            <person name="Zeman M."/>
            <person name="Kubasova T."/>
            <person name="Jahodarova E."/>
            <person name="Nykrynova M."/>
            <person name="Rychlik I."/>
        </authorList>
    </citation>
    <scope>NUCLEOTIDE SEQUENCE [LARGE SCALE GENOMIC DNA]</scope>
    <source>
        <strain evidence="3">ET341</strain>
    </source>
</reference>
<evidence type="ECO:0008006" key="4">
    <source>
        <dbReference type="Google" id="ProtNLM"/>
    </source>
</evidence>
<keyword evidence="3" id="KW-1185">Reference proteome</keyword>
<evidence type="ECO:0000313" key="2">
    <source>
        <dbReference type="EMBL" id="MDM8195830.1"/>
    </source>
</evidence>
<feature type="transmembrane region" description="Helical" evidence="1">
    <location>
        <begin position="115"/>
        <end position="143"/>
    </location>
</feature>